<dbReference type="Gene3D" id="2.30.29.30">
    <property type="entry name" value="Pleckstrin-homology domain (PH domain)/Phosphotyrosine-binding domain (PTB)"/>
    <property type="match status" value="2"/>
</dbReference>
<feature type="DNA-binding region" description="HMG box" evidence="17">
    <location>
        <begin position="1426"/>
        <end position="1494"/>
    </location>
</feature>
<dbReference type="FunFam" id="2.30.29.150:FF:000001">
    <property type="entry name" value="Fact complex subunit ssrp1"/>
    <property type="match status" value="1"/>
</dbReference>
<protein>
    <recommendedName>
        <fullName evidence="4">FACT complex subunit SSRP1</fullName>
    </recommendedName>
    <alternativeName>
        <fullName evidence="14">FACT complex subunit Ssrp1</fullName>
    </alternativeName>
    <alternativeName>
        <fullName evidence="13 16">Facilitates Chromatin transcription complex subunit SSRP1</fullName>
    </alternativeName>
    <alternativeName>
        <fullName evidence="15">Recombination signal sequence recognition protein 1</fullName>
    </alternativeName>
</protein>
<dbReference type="InterPro" id="IPR011993">
    <property type="entry name" value="PH-like_dom_sf"/>
</dbReference>
<dbReference type="InterPro" id="IPR038167">
    <property type="entry name" value="SSRP1_sf"/>
</dbReference>
<dbReference type="InterPro" id="IPR057228">
    <property type="entry name" value="DUF7906"/>
</dbReference>
<evidence type="ECO:0000256" key="2">
    <source>
        <dbReference type="ARBA" id="ARBA00010060"/>
    </source>
</evidence>
<dbReference type="GO" id="GO:0006281">
    <property type="term" value="P:DNA repair"/>
    <property type="evidence" value="ECO:0007669"/>
    <property type="project" value="UniProtKB-KW"/>
</dbReference>
<dbReference type="EMBL" id="JAQIZT010000004">
    <property type="protein sequence ID" value="KAJ7000858.1"/>
    <property type="molecule type" value="Genomic_DNA"/>
</dbReference>
<dbReference type="Gene3D" id="2.30.29.150">
    <property type="match status" value="1"/>
</dbReference>
<sequence length="1511" mass="170032">MIVFGRQLYNVEDKALRNKVLWKAYPQILNHQPFAPLLHQNAHHHHHPPPPPPPPPHHHNSLPIPGLDSFLSHQSSLDPLSTNDSFPSLPLSLKKSLSLSSPPLHIPSLISSLLSLTVELSLNIRLVGPSFPSSSSSLLYSFLSTAHIADRFHVITTDPIPSQNSHHLSIKHSPHLDISHASSALSSRLSEALKSAVSEATSSLRTPLLSIPYDTVDRIIKQDFDREKPVHGVYVYLINLGSQHKNYAYSYSAGDSSPGLTKCLGTIWTGKERYLWIDLSAGPVDYGPALSGDGVLPRGEFHPLAAMHGRPKSQKALLADLASFDLECLSVEFIHIYGSESAKDLSGFDWKKIERTFMDEANEGGLLLRNQNLAFRNYEVNYDQCPICSFAISRSINSYTSRFLFENYTLIVSEYLDSKRLHQILSDSAEEFRRIAGIPEEDFSRVLPVYVFDLDYNMMLMLDRDMIIAVRTKTTQTVSDYSCNGRHVFTHTRMLERPLVGSILQSMWGVSPTHLSWSPRHNNTLVDYTWSVGQTPFGPFSEISSLSFVQKDSARRNVLLTLLNYSITSVIDVLESIAAHGGDRNLLKQNRHNEFSSDHDMYAIHSLVYHASQELEASLVCFKDPPFPWGSASMSAVSTTEFLIIIGLKFVLYLDCATFPVKFLGYSIYVLRSPTIWRRQLSYFKVDIVVCRMMGVINASYMEWSGSTELIKVFQEFGTAASETSRMQRGVPSIEHHDLSVKCLQVGRRHGSLIVQPKRHVCTGMCPTLSQEPKRHMCVGLCPTQRQQPKRHVCAGVCQAYSSSPSVMVDQCGYNVRRSERRVNLNVDNDFDEMGDENYDSVTLGHRDQFGYLRNHRNGDHEDMVLIIVGRAVTLPSMTKTFAVPLDENPGHLKISPGGILWKKQGGGKAVEVDRADILGVTWMKVPRTNQLSVLIKGGPWYKFTGFRDQDLSTLTNFFQSHGITPEEKQLSVSGRNWGEVDLNGNMLTFLVGSKQAFEVSLADVSQTQMQGKNDVILEFHVDDTTGANEKDSLMELSFHIPNNNTQYIGDENHPPAQVFRDLIVQKADVGAGGEEAVVTFEGIAILTPRGRYSVELHLSFLRLQGQANDFKIQYSSVVRLFLLPKFNQPHTFVVVTLDPPIRKGQTLYPHIVLQFDTDFVVQSNLSMSEDLLYTKYKDKLEPSYKGLIHEVFTTILRGLSSAKVTRPGKFRSCQDGYAVKSSLKAEDGVLYPLEKSFFFLPKPPTLILHEEIDYVEFERHAAGGSNMHYFDLLIRLKTEQEHLFRNIQRNEYHNLFDFISGKGMKIMNLGDMQTTKGVAAVLQNDDDDAVDPHLARIRNEAGDDESDEEDEDFVLGKDDGGSPTDDSGEEESDASESGDEKENPGKKDFKREVSSSKAVTKRKSRDGEESQKKRKPKKKKDPNAPKRSKSAYVIFSQMERENVKKSNPGIVFGEITKALADKWNAMSAEEKEPYEEMARDDKQRYKSQVNDYKNKNPQPMMVDSGYESDS</sequence>
<comment type="subunit">
    <text evidence="3">Component of the FACT complex, a stable heterodimer of SPT16 and SSRP1.</text>
</comment>
<dbReference type="GO" id="GO:0003677">
    <property type="term" value="F:DNA binding"/>
    <property type="evidence" value="ECO:0007669"/>
    <property type="project" value="UniProtKB-UniRule"/>
</dbReference>
<evidence type="ECO:0000256" key="17">
    <source>
        <dbReference type="PROSITE-ProRule" id="PRU00267"/>
    </source>
</evidence>
<feature type="region of interest" description="Disordered" evidence="18">
    <location>
        <begin position="1339"/>
        <end position="1433"/>
    </location>
</feature>
<evidence type="ECO:0000313" key="20">
    <source>
        <dbReference type="EMBL" id="KAJ7000858.1"/>
    </source>
</evidence>
<comment type="caution">
    <text evidence="20">The sequence shown here is derived from an EMBL/GenBank/DDBJ whole genome shotgun (WGS) entry which is preliminary data.</text>
</comment>
<evidence type="ECO:0000256" key="14">
    <source>
        <dbReference type="ARBA" id="ARBA00068863"/>
    </source>
</evidence>
<evidence type="ECO:0000256" key="10">
    <source>
        <dbReference type="ARBA" id="ARBA00023163"/>
    </source>
</evidence>
<dbReference type="PANTHER" id="PTHR45849">
    <property type="entry name" value="FACT COMPLEX SUBUNIT SSRP1"/>
    <property type="match status" value="1"/>
</dbReference>
<dbReference type="SUPFAM" id="SSF47095">
    <property type="entry name" value="HMG-box"/>
    <property type="match status" value="1"/>
</dbReference>
<gene>
    <name evidence="20" type="ORF">NC653_011344</name>
</gene>
<dbReference type="CDD" id="cd13230">
    <property type="entry name" value="PH1_SSRP1-like"/>
    <property type="match status" value="1"/>
</dbReference>
<dbReference type="Pfam" id="PF00505">
    <property type="entry name" value="HMG_box"/>
    <property type="match status" value="1"/>
</dbReference>
<feature type="region of interest" description="Disordered" evidence="18">
    <location>
        <begin position="1470"/>
        <end position="1511"/>
    </location>
</feature>
<dbReference type="SMART" id="SM01287">
    <property type="entry name" value="Rtt106"/>
    <property type="match status" value="1"/>
</dbReference>
<comment type="subcellular location">
    <subcellularLocation>
        <location evidence="1">Chromosome</location>
    </subcellularLocation>
</comment>
<keyword evidence="8" id="KW-0805">Transcription regulation</keyword>
<proteinExistence type="inferred from homology"/>
<dbReference type="FunFam" id="1.10.30.10:FF:000016">
    <property type="entry name" value="FACT complex subunit SSRP1"/>
    <property type="match status" value="1"/>
</dbReference>
<evidence type="ECO:0000256" key="7">
    <source>
        <dbReference type="ARBA" id="ARBA00022763"/>
    </source>
</evidence>
<dbReference type="InterPro" id="IPR009071">
    <property type="entry name" value="HMG_box_dom"/>
</dbReference>
<evidence type="ECO:0000256" key="5">
    <source>
        <dbReference type="ARBA" id="ARBA00022454"/>
    </source>
</evidence>
<dbReference type="SMART" id="SM00398">
    <property type="entry name" value="HMG"/>
    <property type="match status" value="1"/>
</dbReference>
<feature type="compositionally biased region" description="Basic and acidic residues" evidence="18">
    <location>
        <begin position="1379"/>
        <end position="1395"/>
    </location>
</feature>
<evidence type="ECO:0000256" key="6">
    <source>
        <dbReference type="ARBA" id="ARBA00022705"/>
    </source>
</evidence>
<keyword evidence="6" id="KW-0235">DNA replication</keyword>
<feature type="compositionally biased region" description="Acidic residues" evidence="18">
    <location>
        <begin position="1343"/>
        <end position="1354"/>
    </location>
</feature>
<reference evidence="20 21" key="1">
    <citation type="journal article" date="2023" name="Mol. Ecol. Resour.">
        <title>Chromosome-level genome assembly of a triploid poplar Populus alba 'Berolinensis'.</title>
        <authorList>
            <person name="Chen S."/>
            <person name="Yu Y."/>
            <person name="Wang X."/>
            <person name="Wang S."/>
            <person name="Zhang T."/>
            <person name="Zhou Y."/>
            <person name="He R."/>
            <person name="Meng N."/>
            <person name="Wang Y."/>
            <person name="Liu W."/>
            <person name="Liu Z."/>
            <person name="Liu J."/>
            <person name="Guo Q."/>
            <person name="Huang H."/>
            <person name="Sederoff R.R."/>
            <person name="Wang G."/>
            <person name="Qu G."/>
            <person name="Chen S."/>
        </authorList>
    </citation>
    <scope>NUCLEOTIDE SEQUENCE [LARGE SCALE GENOMIC DNA]</scope>
    <source>
        <strain evidence="20">SC-2020</strain>
    </source>
</reference>
<evidence type="ECO:0000313" key="21">
    <source>
        <dbReference type="Proteomes" id="UP001164929"/>
    </source>
</evidence>
<organism evidence="20 21">
    <name type="scientific">Populus alba x Populus x berolinensis</name>
    <dbReference type="NCBI Taxonomy" id="444605"/>
    <lineage>
        <taxon>Eukaryota</taxon>
        <taxon>Viridiplantae</taxon>
        <taxon>Streptophyta</taxon>
        <taxon>Embryophyta</taxon>
        <taxon>Tracheophyta</taxon>
        <taxon>Spermatophyta</taxon>
        <taxon>Magnoliopsida</taxon>
        <taxon>eudicotyledons</taxon>
        <taxon>Gunneridae</taxon>
        <taxon>Pentapetalae</taxon>
        <taxon>rosids</taxon>
        <taxon>fabids</taxon>
        <taxon>Malpighiales</taxon>
        <taxon>Salicaceae</taxon>
        <taxon>Saliceae</taxon>
        <taxon>Populus</taxon>
    </lineage>
</organism>
<dbReference type="InterPro" id="IPR036910">
    <property type="entry name" value="HMG_box_dom_sf"/>
</dbReference>
<evidence type="ECO:0000256" key="1">
    <source>
        <dbReference type="ARBA" id="ARBA00004286"/>
    </source>
</evidence>
<dbReference type="Pfam" id="PF21103">
    <property type="entry name" value="PH1_SSRP1-like"/>
    <property type="match status" value="1"/>
</dbReference>
<evidence type="ECO:0000256" key="16">
    <source>
        <dbReference type="ARBA" id="ARBA00083607"/>
    </source>
</evidence>
<comment type="similarity">
    <text evidence="2">Belongs to the SSRP1 family.</text>
</comment>
<dbReference type="Pfam" id="PF03531">
    <property type="entry name" value="SSrecog"/>
    <property type="match status" value="1"/>
</dbReference>
<evidence type="ECO:0000256" key="15">
    <source>
        <dbReference type="ARBA" id="ARBA00078911"/>
    </source>
</evidence>
<feature type="domain" description="HMG box" evidence="19">
    <location>
        <begin position="1426"/>
        <end position="1494"/>
    </location>
</feature>
<dbReference type="PRINTS" id="PR00887">
    <property type="entry name" value="SSRCOGNITION"/>
</dbReference>
<keyword evidence="10" id="KW-0804">Transcription</keyword>
<dbReference type="PROSITE" id="PS50118">
    <property type="entry name" value="HMG_BOX_2"/>
    <property type="match status" value="1"/>
</dbReference>
<feature type="compositionally biased region" description="Polar residues" evidence="18">
    <location>
        <begin position="1487"/>
        <end position="1498"/>
    </location>
</feature>
<evidence type="ECO:0000256" key="13">
    <source>
        <dbReference type="ARBA" id="ARBA00031592"/>
    </source>
</evidence>
<dbReference type="FunFam" id="2.30.29.30:FF:000214">
    <property type="entry name" value="FACT complex subunit SSRP1"/>
    <property type="match status" value="1"/>
</dbReference>
<dbReference type="CDD" id="cd13231">
    <property type="entry name" value="PH2_SSRP1-like"/>
    <property type="match status" value="1"/>
</dbReference>
<dbReference type="GO" id="GO:0031491">
    <property type="term" value="F:nucleosome binding"/>
    <property type="evidence" value="ECO:0007669"/>
    <property type="project" value="TreeGrafter"/>
</dbReference>
<dbReference type="Pfam" id="PF17292">
    <property type="entry name" value="POB3_N"/>
    <property type="match status" value="1"/>
</dbReference>
<name>A0AAD6R289_9ROSI</name>
<dbReference type="Gene3D" id="1.10.30.10">
    <property type="entry name" value="High mobility group box domain"/>
    <property type="match status" value="1"/>
</dbReference>
<evidence type="ECO:0000256" key="4">
    <source>
        <dbReference type="ARBA" id="ARBA00016104"/>
    </source>
</evidence>
<keyword evidence="21" id="KW-1185">Reference proteome</keyword>
<dbReference type="GO" id="GO:0006260">
    <property type="term" value="P:DNA replication"/>
    <property type="evidence" value="ECO:0007669"/>
    <property type="project" value="UniProtKB-KW"/>
</dbReference>
<keyword evidence="7" id="KW-0227">DNA damage</keyword>
<dbReference type="InterPro" id="IPR050454">
    <property type="entry name" value="RTT106/SSRP1_HistChap/FACT"/>
</dbReference>
<evidence type="ECO:0000256" key="3">
    <source>
        <dbReference type="ARBA" id="ARBA00011111"/>
    </source>
</evidence>
<dbReference type="InterPro" id="IPR035417">
    <property type="entry name" value="SSRP1/POB3_N"/>
</dbReference>
<dbReference type="PANTHER" id="PTHR45849:SF1">
    <property type="entry name" value="FACT COMPLEX SUBUNIT SSRP1"/>
    <property type="match status" value="1"/>
</dbReference>
<evidence type="ECO:0000256" key="12">
    <source>
        <dbReference type="ARBA" id="ARBA00023242"/>
    </source>
</evidence>
<dbReference type="SUPFAM" id="SSF50729">
    <property type="entry name" value="PH domain-like"/>
    <property type="match status" value="1"/>
</dbReference>
<accession>A0AAD6R289</accession>
<dbReference type="GO" id="GO:0042393">
    <property type="term" value="F:histone binding"/>
    <property type="evidence" value="ECO:0007669"/>
    <property type="project" value="TreeGrafter"/>
</dbReference>
<feature type="compositionally biased region" description="Acidic residues" evidence="18">
    <location>
        <begin position="1367"/>
        <end position="1378"/>
    </location>
</feature>
<keyword evidence="5" id="KW-0158">Chromosome</keyword>
<keyword evidence="9 17" id="KW-0238">DNA-binding</keyword>
<dbReference type="Gene3D" id="2.30.29.220">
    <property type="entry name" value="Structure-specific recognition protein (SSRP1)"/>
    <property type="match status" value="1"/>
</dbReference>
<dbReference type="InterPro" id="IPR013719">
    <property type="entry name" value="RTT106/SPT16-like_middle_dom"/>
</dbReference>
<dbReference type="InterPro" id="IPR048993">
    <property type="entry name" value="SSRP1-like_PH1"/>
</dbReference>
<dbReference type="InterPro" id="IPR024954">
    <property type="entry name" value="SSRP1_DD"/>
</dbReference>
<feature type="region of interest" description="Disordered" evidence="18">
    <location>
        <begin position="40"/>
        <end position="65"/>
    </location>
</feature>
<feature type="compositionally biased region" description="Basic and acidic residues" evidence="18">
    <location>
        <begin position="1470"/>
        <end position="1485"/>
    </location>
</feature>
<dbReference type="Pfam" id="PF25483">
    <property type="entry name" value="DUF7906"/>
    <property type="match status" value="1"/>
</dbReference>
<dbReference type="GO" id="GO:0035101">
    <property type="term" value="C:FACT complex"/>
    <property type="evidence" value="ECO:0007669"/>
    <property type="project" value="TreeGrafter"/>
</dbReference>
<evidence type="ECO:0000256" key="18">
    <source>
        <dbReference type="SAM" id="MobiDB-lite"/>
    </source>
</evidence>
<evidence type="ECO:0000259" key="19">
    <source>
        <dbReference type="PROSITE" id="PS50118"/>
    </source>
</evidence>
<keyword evidence="12 17" id="KW-0539">Nucleus</keyword>
<dbReference type="FunFam" id="2.30.29.220:FF:000002">
    <property type="entry name" value="FACT complex subunit SSRP1"/>
    <property type="match status" value="1"/>
</dbReference>
<evidence type="ECO:0000256" key="8">
    <source>
        <dbReference type="ARBA" id="ARBA00023015"/>
    </source>
</evidence>
<dbReference type="Proteomes" id="UP001164929">
    <property type="component" value="Chromosome 4"/>
</dbReference>
<dbReference type="InterPro" id="IPR000969">
    <property type="entry name" value="SSRP1/POB3"/>
</dbReference>
<keyword evidence="11" id="KW-0234">DNA repair</keyword>
<evidence type="ECO:0000256" key="11">
    <source>
        <dbReference type="ARBA" id="ARBA00023204"/>
    </source>
</evidence>
<dbReference type="Pfam" id="PF08512">
    <property type="entry name" value="Rttp106-like_middle"/>
    <property type="match status" value="1"/>
</dbReference>
<dbReference type="GO" id="GO:0048731">
    <property type="term" value="P:system development"/>
    <property type="evidence" value="ECO:0007669"/>
    <property type="project" value="UniProtKB-ARBA"/>
</dbReference>
<evidence type="ECO:0000256" key="9">
    <source>
        <dbReference type="ARBA" id="ARBA00023125"/>
    </source>
</evidence>